<dbReference type="OrthoDB" id="653734at2759"/>
<reference evidence="3" key="1">
    <citation type="submission" date="2018-07" db="EMBL/GenBank/DDBJ databases">
        <authorList>
            <person name="Gao Z.-S."/>
            <person name="Jia H.-M."/>
            <person name="Jia H.-J."/>
            <person name="Cai Q.-L."/>
            <person name="Wang Y."/>
            <person name="Zhao H.-B."/>
        </authorList>
    </citation>
    <scope>NUCLEOTIDE SEQUENCE</scope>
    <source>
        <tissue evidence="3">Leaves</tissue>
    </source>
</reference>
<dbReference type="EMBL" id="RXIC02000019">
    <property type="protein sequence ID" value="KAB1224924.1"/>
    <property type="molecule type" value="Genomic_DNA"/>
</dbReference>
<feature type="domain" description="Bifunctional inhibitor/plant lipid transfer protein/seed storage helical" evidence="2">
    <location>
        <begin position="25"/>
        <end position="107"/>
    </location>
</feature>
<keyword evidence="1" id="KW-0732">Signal</keyword>
<evidence type="ECO:0000256" key="1">
    <source>
        <dbReference type="SAM" id="SignalP"/>
    </source>
</evidence>
<evidence type="ECO:0000259" key="2">
    <source>
        <dbReference type="Pfam" id="PF14368"/>
    </source>
</evidence>
<evidence type="ECO:0000313" key="5">
    <source>
        <dbReference type="Proteomes" id="UP000516437"/>
    </source>
</evidence>
<dbReference type="InterPro" id="IPR036312">
    <property type="entry name" value="Bifun_inhib/LTP/seed_sf"/>
</dbReference>
<evidence type="ECO:0000313" key="4">
    <source>
        <dbReference type="EMBL" id="KAB1227526.1"/>
    </source>
</evidence>
<sequence>MTMFTTNLLVLATFAVAGILFSGDHNMVAAQDCKGDFQGLVTQCAMFVQKNVPKQDPSPACCNVIRSVDIPCACSHITEEIEKVIDMEKVVFVAKSCGRPLPTGTKCGSYTVPPTHVVGS</sequence>
<dbReference type="InterPro" id="IPR016140">
    <property type="entry name" value="Bifunc_inhib/LTP/seed_store"/>
</dbReference>
<dbReference type="SUPFAM" id="SSF47699">
    <property type="entry name" value="Bifunctional inhibitor/lipid-transfer protein/seed storage 2S albumin"/>
    <property type="match status" value="1"/>
</dbReference>
<proteinExistence type="predicted"/>
<dbReference type="InterPro" id="IPR044741">
    <property type="entry name" value="NsLTP-like"/>
</dbReference>
<dbReference type="Proteomes" id="UP000516437">
    <property type="component" value="Chromosome 1"/>
</dbReference>
<dbReference type="EMBL" id="RXIC02000019">
    <property type="protein sequence ID" value="KAB1227526.1"/>
    <property type="molecule type" value="Genomic_DNA"/>
</dbReference>
<reference evidence="3 5" key="2">
    <citation type="journal article" date="2019" name="Plant Biotechnol. J.">
        <title>The red bayberry genome and genetic basis of sex determination.</title>
        <authorList>
            <person name="Jia H.M."/>
            <person name="Jia H.J."/>
            <person name="Cai Q.L."/>
            <person name="Wang Y."/>
            <person name="Zhao H.B."/>
            <person name="Yang W.F."/>
            <person name="Wang G.Y."/>
            <person name="Li Y.H."/>
            <person name="Zhan D.L."/>
            <person name="Shen Y.T."/>
            <person name="Niu Q.F."/>
            <person name="Chang L."/>
            <person name="Qiu J."/>
            <person name="Zhao L."/>
            <person name="Xie H.B."/>
            <person name="Fu W.Y."/>
            <person name="Jin J."/>
            <person name="Li X.W."/>
            <person name="Jiao Y."/>
            <person name="Zhou C.C."/>
            <person name="Tu T."/>
            <person name="Chai C.Y."/>
            <person name="Gao J.L."/>
            <person name="Fan L.J."/>
            <person name="van de Weg E."/>
            <person name="Wang J.Y."/>
            <person name="Gao Z.S."/>
        </authorList>
    </citation>
    <scope>NUCLEOTIDE SEQUENCE [LARGE SCALE GENOMIC DNA]</scope>
    <source>
        <tissue evidence="3">Leaves</tissue>
    </source>
</reference>
<name>A0A6A1WIF4_9ROSI</name>
<dbReference type="Pfam" id="PF14368">
    <property type="entry name" value="LTP_2"/>
    <property type="match status" value="1"/>
</dbReference>
<gene>
    <name evidence="3" type="ORF">CJ030_MR1G014020</name>
    <name evidence="4" type="ORF">CJ030_MR1G020014</name>
</gene>
<feature type="signal peptide" evidence="1">
    <location>
        <begin position="1"/>
        <end position="17"/>
    </location>
</feature>
<accession>A0A6A1WIF4</accession>
<dbReference type="Gene3D" id="1.10.110.10">
    <property type="entry name" value="Plant lipid-transfer and hydrophobic proteins"/>
    <property type="match status" value="1"/>
</dbReference>
<dbReference type="CDD" id="cd04660">
    <property type="entry name" value="nsLTP_like"/>
    <property type="match status" value="1"/>
</dbReference>
<protein>
    <recommendedName>
        <fullName evidence="2">Bifunctional inhibitor/plant lipid transfer protein/seed storage helical domain-containing protein</fullName>
    </recommendedName>
</protein>
<keyword evidence="5" id="KW-1185">Reference proteome</keyword>
<dbReference type="PANTHER" id="PTHR33286">
    <property type="entry name" value="BIFUNCTIONAL INHIBITOR/LIPID-TRANSFER PROTEIN/SEED STORAGE 2S ALBUMIN SUPERFAMILY PROTEIN"/>
    <property type="match status" value="1"/>
</dbReference>
<reference evidence="3" key="3">
    <citation type="submission" date="2019-09" db="EMBL/GenBank/DDBJ databases">
        <authorList>
            <person name="Gao Z."/>
        </authorList>
    </citation>
    <scope>NUCLEOTIDE SEQUENCE</scope>
    <source>
        <tissue evidence="3">Leaves</tissue>
    </source>
</reference>
<dbReference type="PANTHER" id="PTHR33286:SF54">
    <property type="entry name" value="BIFUNCTIONAL INHIBITOR_LIPID-TRANSFER PROTEIN_SEED STORAGE 2S ALBUMIN SUPERFAMILY PROTEIN"/>
    <property type="match status" value="1"/>
</dbReference>
<evidence type="ECO:0000313" key="3">
    <source>
        <dbReference type="EMBL" id="KAB1224924.1"/>
    </source>
</evidence>
<dbReference type="AlphaFoldDB" id="A0A6A1WIF4"/>
<feature type="chain" id="PRO_5035382588" description="Bifunctional inhibitor/plant lipid transfer protein/seed storage helical domain-containing protein" evidence="1">
    <location>
        <begin position="18"/>
        <end position="120"/>
    </location>
</feature>
<comment type="caution">
    <text evidence="3">The sequence shown here is derived from an EMBL/GenBank/DDBJ whole genome shotgun (WGS) entry which is preliminary data.</text>
</comment>
<organism evidence="3 5">
    <name type="scientific">Morella rubra</name>
    <name type="common">Chinese bayberry</name>
    <dbReference type="NCBI Taxonomy" id="262757"/>
    <lineage>
        <taxon>Eukaryota</taxon>
        <taxon>Viridiplantae</taxon>
        <taxon>Streptophyta</taxon>
        <taxon>Embryophyta</taxon>
        <taxon>Tracheophyta</taxon>
        <taxon>Spermatophyta</taxon>
        <taxon>Magnoliopsida</taxon>
        <taxon>eudicotyledons</taxon>
        <taxon>Gunneridae</taxon>
        <taxon>Pentapetalae</taxon>
        <taxon>rosids</taxon>
        <taxon>fabids</taxon>
        <taxon>Fagales</taxon>
        <taxon>Myricaceae</taxon>
        <taxon>Morella</taxon>
    </lineage>
</organism>